<sequence>MSPQRGRPDFSDFGKRRPVVGGVESASKRGAFARGWWGRALIESLEKVGDTGRLSRGRTYARGGQVVALDIAAGRVTGEVQGSQLAPFTAVVTLRTLDDEHTAELVETIRATPGTLAALASGAVPQELAPMLLPDGGRELDFDCTCPDPGWPCKHVAAVVYLLAERVDREPLTMLTVRGLDLDTLMRAVGGEDDDTGRTGTDDHFGDGARYTQLPEIEFAAAPDDLDAMLLRKVLRDGAEGETEVVAALRDLDECYRALGSGFRRRR</sequence>
<keyword evidence="1" id="KW-0863">Zinc-finger</keyword>
<dbReference type="InterPro" id="IPR007527">
    <property type="entry name" value="Znf_SWIM"/>
</dbReference>
<feature type="domain" description="SWIM-type" evidence="2">
    <location>
        <begin position="129"/>
        <end position="164"/>
    </location>
</feature>
<name>A0A9Q5F3U1_RHOHA</name>
<dbReference type="AlphaFoldDB" id="A0A9Q5F3U1"/>
<dbReference type="Proteomes" id="UP000608063">
    <property type="component" value="Unassembled WGS sequence"/>
</dbReference>
<evidence type="ECO:0000313" key="6">
    <source>
        <dbReference type="Proteomes" id="UP000603463"/>
    </source>
</evidence>
<proteinExistence type="predicted"/>
<dbReference type="EMBL" id="WVDC01000001">
    <property type="protein sequence ID" value="NKW40046.1"/>
    <property type="molecule type" value="Genomic_DNA"/>
</dbReference>
<organism evidence="4 6">
    <name type="scientific">Rhodococcus hoagii</name>
    <name type="common">Corynebacterium equii</name>
    <dbReference type="NCBI Taxonomy" id="43767"/>
    <lineage>
        <taxon>Bacteria</taxon>
        <taxon>Bacillati</taxon>
        <taxon>Actinomycetota</taxon>
        <taxon>Actinomycetes</taxon>
        <taxon>Mycobacteriales</taxon>
        <taxon>Nocardiaceae</taxon>
        <taxon>Prescottella</taxon>
    </lineage>
</organism>
<gene>
    <name evidence="3" type="ORF">GS441_18040</name>
    <name evidence="4" type="ORF">GS882_26425</name>
    <name evidence="5" type="ORF">GS947_00060</name>
</gene>
<protein>
    <recommendedName>
        <fullName evidence="2">SWIM-type domain-containing protein</fullName>
    </recommendedName>
</protein>
<dbReference type="PANTHER" id="PTHR38133:SF1">
    <property type="entry name" value="SLR1429 PROTEIN"/>
    <property type="match status" value="1"/>
</dbReference>
<evidence type="ECO:0000313" key="4">
    <source>
        <dbReference type="EMBL" id="NKT81609.1"/>
    </source>
</evidence>
<evidence type="ECO:0000313" key="3">
    <source>
        <dbReference type="EMBL" id="MBM4567275.1"/>
    </source>
</evidence>
<dbReference type="PROSITE" id="PS50966">
    <property type="entry name" value="ZF_SWIM"/>
    <property type="match status" value="1"/>
</dbReference>
<keyword evidence="1" id="KW-0479">Metal-binding</keyword>
<evidence type="ECO:0000259" key="2">
    <source>
        <dbReference type="PROSITE" id="PS50966"/>
    </source>
</evidence>
<evidence type="ECO:0000313" key="5">
    <source>
        <dbReference type="EMBL" id="NKW40046.1"/>
    </source>
</evidence>
<dbReference type="RefSeq" id="WP_084960844.1">
    <property type="nucleotide sequence ID" value="NZ_CP095477.1"/>
</dbReference>
<dbReference type="PANTHER" id="PTHR38133">
    <property type="entry name" value="SLR1429 PROTEIN"/>
    <property type="match status" value="1"/>
</dbReference>
<dbReference type="EMBL" id="WUXR01000008">
    <property type="protein sequence ID" value="MBM4567275.1"/>
    <property type="molecule type" value="Genomic_DNA"/>
</dbReference>
<reference evidence="4" key="2">
    <citation type="journal article" date="2020" name="Environ. Microbiol.">
        <title>The novel and transferable erm(51) gene confers Macrolides, Lincosamides, and Streptogramins B (MLSB) resistance to clonal Rhodococcus equi in the environment.</title>
        <authorList>
            <person name="Huber L."/>
            <person name="Giguere S."/>
            <person name="Slovis N.M."/>
            <person name="Alvarez-Narvaez S."/>
            <person name="Hart K.A."/>
            <person name="Greiter M."/>
            <person name="Morris E.R.A."/>
            <person name="Cohen N.D."/>
        </authorList>
    </citation>
    <scope>NUCLEOTIDE SEQUENCE</scope>
    <source>
        <strain evidence="4">Lh_116_1</strain>
        <strain evidence="5">Lh_16_1</strain>
    </source>
</reference>
<reference evidence="3" key="1">
    <citation type="submission" date="2019-11" db="EMBL/GenBank/DDBJ databases">
        <title>Spread of Macrolides and rifampicin resistant Rhodococcus equi in clinical isolates in the USA.</title>
        <authorList>
            <person name="Alvarez-Narvaez S."/>
            <person name="Huber L."/>
            <person name="Cohen N.D."/>
            <person name="Slovis N."/>
            <person name="Greiter M."/>
            <person name="Giguere S."/>
            <person name="Hart K."/>
        </authorList>
    </citation>
    <scope>NUCLEOTIDE SEQUENCE</scope>
    <source>
        <strain evidence="3">Lh_17</strain>
    </source>
</reference>
<keyword evidence="1" id="KW-0862">Zinc</keyword>
<dbReference type="Proteomes" id="UP000808906">
    <property type="component" value="Unassembled WGS sequence"/>
</dbReference>
<dbReference type="Pfam" id="PF04434">
    <property type="entry name" value="SWIM"/>
    <property type="match status" value="1"/>
</dbReference>
<comment type="caution">
    <text evidence="4">The sequence shown here is derived from an EMBL/GenBank/DDBJ whole genome shotgun (WGS) entry which is preliminary data.</text>
</comment>
<dbReference type="GO" id="GO:0008270">
    <property type="term" value="F:zinc ion binding"/>
    <property type="evidence" value="ECO:0007669"/>
    <property type="project" value="UniProtKB-KW"/>
</dbReference>
<accession>A0A9Q5F3U1</accession>
<dbReference type="EMBL" id="WVBC01000034">
    <property type="protein sequence ID" value="NKT81609.1"/>
    <property type="molecule type" value="Genomic_DNA"/>
</dbReference>
<evidence type="ECO:0000256" key="1">
    <source>
        <dbReference type="PROSITE-ProRule" id="PRU00325"/>
    </source>
</evidence>
<dbReference type="Proteomes" id="UP000603463">
    <property type="component" value="Unassembled WGS sequence"/>
</dbReference>